<dbReference type="Pfam" id="PF02142">
    <property type="entry name" value="MGS"/>
    <property type="match status" value="1"/>
</dbReference>
<feature type="binding site" evidence="17">
    <location>
        <position position="298"/>
    </location>
    <ligand>
        <name>Mg(2+)</name>
        <dbReference type="ChEBI" id="CHEBI:18420"/>
        <label>2</label>
    </ligand>
</feature>
<feature type="binding site" evidence="17">
    <location>
        <position position="300"/>
    </location>
    <ligand>
        <name>Mn(2+)</name>
        <dbReference type="ChEBI" id="CHEBI:29035"/>
        <label>2</label>
    </ligand>
</feature>
<feature type="binding site" evidence="17">
    <location>
        <position position="284"/>
    </location>
    <ligand>
        <name>ATP</name>
        <dbReference type="ChEBI" id="CHEBI:30616"/>
        <label>1</label>
    </ligand>
</feature>
<protein>
    <recommendedName>
        <fullName evidence="17">Carbamoyl phosphate synthase large chain</fullName>
        <ecNumber evidence="17">6.3.4.16</ecNumber>
        <ecNumber evidence="17">6.3.5.5</ecNumber>
    </recommendedName>
    <alternativeName>
        <fullName evidence="17">Carbamoyl phosphate synthetase ammonia chain</fullName>
    </alternativeName>
</protein>
<feature type="binding site" evidence="17">
    <location>
        <position position="241"/>
    </location>
    <ligand>
        <name>ATP</name>
        <dbReference type="ChEBI" id="CHEBI:30616"/>
        <label>1</label>
    </ligand>
</feature>
<dbReference type="InterPro" id="IPR011607">
    <property type="entry name" value="MGS-like_dom"/>
</dbReference>
<evidence type="ECO:0000259" key="19">
    <source>
        <dbReference type="PROSITE" id="PS51855"/>
    </source>
</evidence>
<feature type="binding site" evidence="17">
    <location>
        <position position="284"/>
    </location>
    <ligand>
        <name>Mn(2+)</name>
        <dbReference type="ChEBI" id="CHEBI:29035"/>
        <label>1</label>
    </ligand>
</feature>
<dbReference type="PROSITE" id="PS51855">
    <property type="entry name" value="MGS"/>
    <property type="match status" value="1"/>
</dbReference>
<dbReference type="OrthoDB" id="9804197at2"/>
<dbReference type="InterPro" id="IPR036914">
    <property type="entry name" value="MGS-like_dom_sf"/>
</dbReference>
<feature type="binding site" evidence="17">
    <location>
        <position position="215"/>
    </location>
    <ligand>
        <name>ATP</name>
        <dbReference type="ChEBI" id="CHEBI:30616"/>
        <label>1</label>
    </ligand>
</feature>
<evidence type="ECO:0000259" key="18">
    <source>
        <dbReference type="PROSITE" id="PS50975"/>
    </source>
</evidence>
<feature type="binding site" evidence="17">
    <location>
        <position position="832"/>
    </location>
    <ligand>
        <name>Mg(2+)</name>
        <dbReference type="ChEBI" id="CHEBI:18420"/>
        <label>4</label>
    </ligand>
</feature>
<feature type="binding site" evidence="17">
    <location>
        <position position="780"/>
    </location>
    <ligand>
        <name>ATP</name>
        <dbReference type="ChEBI" id="CHEBI:30616"/>
        <label>2</label>
    </ligand>
</feature>
<comment type="catalytic activity">
    <reaction evidence="15 17">
        <text>hydrogencarbonate + L-glutamine + 2 ATP + H2O = carbamoyl phosphate + L-glutamate + 2 ADP + phosphate + 2 H(+)</text>
        <dbReference type="Rhea" id="RHEA:18633"/>
        <dbReference type="ChEBI" id="CHEBI:15377"/>
        <dbReference type="ChEBI" id="CHEBI:15378"/>
        <dbReference type="ChEBI" id="CHEBI:17544"/>
        <dbReference type="ChEBI" id="CHEBI:29985"/>
        <dbReference type="ChEBI" id="CHEBI:30616"/>
        <dbReference type="ChEBI" id="CHEBI:43474"/>
        <dbReference type="ChEBI" id="CHEBI:58228"/>
        <dbReference type="ChEBI" id="CHEBI:58359"/>
        <dbReference type="ChEBI" id="CHEBI:456216"/>
        <dbReference type="EC" id="6.3.5.5"/>
    </reaction>
</comment>
<dbReference type="EMBL" id="CAKC01000073">
    <property type="protein sequence ID" value="CCI87515.1"/>
    <property type="molecule type" value="Genomic_DNA"/>
</dbReference>
<comment type="subunit">
    <text evidence="17">Composed of two chains; the small (or glutamine) chain promotes the hydrolysis of glutamine to ammonia, which is used by the large (or ammonia) chain to synthesize carbamoyl phosphate. Tetramer of heterodimers (alpha,beta)4.</text>
</comment>
<keyword evidence="7" id="KW-0479">Metal-binding</keyword>
<keyword evidence="4 17" id="KW-0055">Arginine biosynthesis</keyword>
<dbReference type="NCBIfam" id="NF003671">
    <property type="entry name" value="PRK05294.1"/>
    <property type="match status" value="1"/>
</dbReference>
<evidence type="ECO:0000256" key="4">
    <source>
        <dbReference type="ARBA" id="ARBA00022571"/>
    </source>
</evidence>
<dbReference type="InterPro" id="IPR013815">
    <property type="entry name" value="ATP_grasp_subdomain_1"/>
</dbReference>
<dbReference type="InterPro" id="IPR036897">
    <property type="entry name" value="CarbamoylP_synth_lsu_oligo_sf"/>
</dbReference>
<comment type="cofactor">
    <cofactor evidence="1">
        <name>Mn(2+)</name>
        <dbReference type="ChEBI" id="CHEBI:29035"/>
    </cofactor>
</comment>
<accession>I7K1L4</accession>
<feature type="domain" description="ATP-grasp" evidence="18">
    <location>
        <begin position="671"/>
        <end position="861"/>
    </location>
</feature>
<evidence type="ECO:0000256" key="12">
    <source>
        <dbReference type="ARBA" id="ARBA00022975"/>
    </source>
</evidence>
<dbReference type="Gene3D" id="3.30.1490.20">
    <property type="entry name" value="ATP-grasp fold, A domain"/>
    <property type="match status" value="1"/>
</dbReference>
<feature type="binding site" evidence="17">
    <location>
        <position position="832"/>
    </location>
    <ligand>
        <name>Mn(2+)</name>
        <dbReference type="ChEBI" id="CHEBI:29035"/>
        <label>3</label>
    </ligand>
</feature>
<dbReference type="PRINTS" id="PR00098">
    <property type="entry name" value="CPSASE"/>
</dbReference>
<feature type="binding site" evidence="17">
    <location>
        <position position="243"/>
    </location>
    <ligand>
        <name>ATP</name>
        <dbReference type="ChEBI" id="CHEBI:30616"/>
        <label>1</label>
    </ligand>
</feature>
<dbReference type="Gene3D" id="3.40.50.20">
    <property type="match status" value="2"/>
</dbReference>
<comment type="pathway">
    <text evidence="17">Pyrimidine metabolism; UMP biosynthesis via de novo pathway; (S)-dihydroorotate from bicarbonate: step 1/3.</text>
</comment>
<keyword evidence="10 17" id="KW-0067">ATP-binding</keyword>
<dbReference type="SUPFAM" id="SSF56059">
    <property type="entry name" value="Glutathione synthetase ATP-binding domain-like"/>
    <property type="match status" value="2"/>
</dbReference>
<gene>
    <name evidence="17" type="primary">carB</name>
    <name evidence="20" type="ORF">BN52_05205</name>
    <name evidence="21" type="ORF">FC38_GL001167</name>
</gene>
<feature type="binding site" evidence="17">
    <location>
        <position position="832"/>
    </location>
    <ligand>
        <name>Mg(2+)</name>
        <dbReference type="ChEBI" id="CHEBI:18420"/>
        <label>3</label>
    </ligand>
</feature>
<dbReference type="GO" id="GO:0044205">
    <property type="term" value="P:'de novo' UMP biosynthetic process"/>
    <property type="evidence" value="ECO:0007669"/>
    <property type="project" value="UniProtKB-UniRule"/>
</dbReference>
<keyword evidence="11" id="KW-0460">Magnesium</keyword>
<dbReference type="InterPro" id="IPR005480">
    <property type="entry name" value="CPSase_lsu_oligo"/>
</dbReference>
<feature type="binding site" evidence="17">
    <location>
        <position position="752"/>
    </location>
    <ligand>
        <name>ATP</name>
        <dbReference type="ChEBI" id="CHEBI:30616"/>
        <label>2</label>
    </ligand>
</feature>
<feature type="domain" description="ATP-grasp" evidence="18">
    <location>
        <begin position="133"/>
        <end position="327"/>
    </location>
</feature>
<feature type="binding site" evidence="17">
    <location>
        <position position="820"/>
    </location>
    <ligand>
        <name>Mg(2+)</name>
        <dbReference type="ChEBI" id="CHEBI:18420"/>
        <label>3</label>
    </ligand>
</feature>
<feature type="binding site" evidence="17">
    <location>
        <position position="300"/>
    </location>
    <ligand>
        <name>Mg(2+)</name>
        <dbReference type="ChEBI" id="CHEBI:18420"/>
        <label>2</label>
    </ligand>
</feature>
<comment type="domain">
    <text evidence="17">The large subunit is composed of 2 ATP-grasp domains that are involved in binding the 2 ATP molecules needed for carbamoyl phosphate synthesis. The N-terminal ATP-grasp domain (referred to as the carboxyphosphate synthetic component) catalyzes the ATP-dependent phosphorylation of hydrogencarbonate to carboxyphosphate and the subsequent nucleophilic attack by ammonia to form a carbamate intermediate. The C-terminal ATP-grasp domain (referred to as the carbamoyl phosphate synthetic component) then catalyzes the phosphorylation of carbamate with the second ATP to form the end product carbamoyl phosphate. The reactive and unstable enzyme intermediates are sequentially channeled from one active site to the next through the interior of the protein over a distance of at least 96 A.</text>
</comment>
<dbReference type="FunFam" id="3.30.470.20:FF:000001">
    <property type="entry name" value="Carbamoyl-phosphate synthase large chain"/>
    <property type="match status" value="1"/>
</dbReference>
<dbReference type="EMBL" id="AYZO01000032">
    <property type="protein sequence ID" value="KRN10289.1"/>
    <property type="molecule type" value="Genomic_DNA"/>
</dbReference>
<dbReference type="Gene3D" id="1.10.1030.10">
    <property type="entry name" value="Carbamoyl-phosphate synthetase, large subunit oligomerisation domain"/>
    <property type="match status" value="1"/>
</dbReference>
<feature type="binding site" evidence="17">
    <location>
        <position position="779"/>
    </location>
    <ligand>
        <name>ATP</name>
        <dbReference type="ChEBI" id="CHEBI:30616"/>
        <label>2</label>
    </ligand>
</feature>
<dbReference type="PROSITE" id="PS00866">
    <property type="entry name" value="CPSASE_1"/>
    <property type="match status" value="2"/>
</dbReference>
<evidence type="ECO:0000313" key="23">
    <source>
        <dbReference type="Proteomes" id="UP000051521"/>
    </source>
</evidence>
<feature type="binding site" evidence="17">
    <location>
        <position position="169"/>
    </location>
    <ligand>
        <name>ATP</name>
        <dbReference type="ChEBI" id="CHEBI:30616"/>
        <label>1</label>
    </ligand>
</feature>
<feature type="binding site" evidence="17">
    <location>
        <position position="832"/>
    </location>
    <ligand>
        <name>ATP</name>
        <dbReference type="ChEBI" id="CHEBI:30616"/>
        <label>2</label>
    </ligand>
</feature>
<evidence type="ECO:0000256" key="11">
    <source>
        <dbReference type="ARBA" id="ARBA00022842"/>
    </source>
</evidence>
<dbReference type="CDD" id="cd01424">
    <property type="entry name" value="MGS_CPS_II"/>
    <property type="match status" value="1"/>
</dbReference>
<evidence type="ECO:0000256" key="3">
    <source>
        <dbReference type="ARBA" id="ARBA00009799"/>
    </source>
</evidence>
<feature type="binding site" evidence="17">
    <location>
        <position position="298"/>
    </location>
    <ligand>
        <name>Mg(2+)</name>
        <dbReference type="ChEBI" id="CHEBI:18420"/>
        <label>1</label>
    </ligand>
</feature>
<sequence length="1060" mass="117222">MPKRTDIHKIMVIGSGPIIIGQAAEFDYSGTQACLALREEGYEVVLVNSNPATIMTDTTIADKVYLEPLTVDSLSRIIRQEYPDAILPTLGGQVGLNMALALAKTGILDELNIELLGTKLNSIEQAEDREMFKELCQSLGEPVPASLTVHKLQEALDFADKIGYPIIVRPAFTMGGTGGGICHDREELTRICKNGLELSPVTECLIEKSIAGYKEVEFEVMRDSSDNAMIVCCMENFDPVGIHTGDSIVFSPSQTLSDKEYQMLRDCSLRLIRALKIEGGCNVQLALDPESFNYYVIEVNPRVSRSSALASKATGYPIAKMAAKIAIGMTLDEIKNPVTGTTFAEFEPALDYVVCKIPRWPFDKFPKADRMLGTQMKATGEVMAIGRTVEEAMLKAVRSLEIDEKDLYSEEAHQADDSLLTEKLVKAQDDRLFYLAEAFRRGYSINDLHELTKINFYFLDIVKHLIEIEQELSQNIDDVEVLKLAKKYGFSDYTISRIWHENEDDVRDLRLNQGIKPVYKMVDTCAAEFESSTPYFYSSYDEENESLRSNKKSVLVIGSGPIRIGQGVEFDYATVHSVKALQKLGYDAIVVNSNPETVSTDFSISDKLYFEPLTLEDVLNICDLENPEGVIVQFGGQTSINLAAGLAKHGIKILGTSVNDLNRAEDREEFDKIIKDLKLKQPQGLTATTHEGVIEAAEKLGYPVLVRPSYVLGGKAMEIVYSQDELEEYLHDHVDIASDHPILVDDYLDGSECDVDAISDGETVLIPGIMEHIEHAGVHSGDSMAVYPPQTFSDEVKTKIAETTKKLALALNCKGIMNIQFIVRDGEVYVIEVNPRASRTVPFLSKITGIEMAQVATKVIMGESLESQGYEDGLAPEPELISVKAPVFSFSKLADVDAYLGPEMKSTGEVMGSDLTFAKALYKAFAGAHMELPENGNVLLTIEDQDKDKILPLAKRFSSIGYRIFATEGTAKFLQEHQLHVELVTKVHEGGENNILTDMHNDKIDLVINTMGHDLEKNSDGFIIRQTAIQQNIPLLTALDTADALLTALENRSFATRSLA</sequence>
<comment type="cofactor">
    <cofactor evidence="17">
        <name>Mg(2+)</name>
        <dbReference type="ChEBI" id="CHEBI:18420"/>
    </cofactor>
    <cofactor evidence="17">
        <name>Mn(2+)</name>
        <dbReference type="ChEBI" id="CHEBI:29035"/>
    </cofactor>
    <text evidence="17">Binds 4 Mg(2+) or Mn(2+) ions per subunit.</text>
</comment>
<keyword evidence="5 17" id="KW-0436">Ligase</keyword>
<feature type="binding site" evidence="17">
    <location>
        <position position="778"/>
    </location>
    <ligand>
        <name>ATP</name>
        <dbReference type="ChEBI" id="CHEBI:30616"/>
        <label>2</label>
    </ligand>
</feature>
<dbReference type="UniPathway" id="UPA00070">
    <property type="reaction ID" value="UER00115"/>
</dbReference>
<evidence type="ECO:0000313" key="20">
    <source>
        <dbReference type="EMBL" id="CCI87515.1"/>
    </source>
</evidence>
<dbReference type="GO" id="GO:0006526">
    <property type="term" value="P:L-arginine biosynthetic process"/>
    <property type="evidence" value="ECO:0007669"/>
    <property type="project" value="UniProtKB-UniRule"/>
</dbReference>
<keyword evidence="9 17" id="KW-0547">Nucleotide-binding</keyword>
<dbReference type="InterPro" id="IPR016185">
    <property type="entry name" value="PreATP-grasp_dom_sf"/>
</dbReference>
<dbReference type="FunFam" id="3.30.470.20:FF:000026">
    <property type="entry name" value="Carbamoyl-phosphate synthase large chain"/>
    <property type="match status" value="1"/>
</dbReference>
<dbReference type="PATRIC" id="fig|1423751.3.peg.1205"/>
<dbReference type="GO" id="GO:0006541">
    <property type="term" value="P:glutamine metabolic process"/>
    <property type="evidence" value="ECO:0007669"/>
    <property type="project" value="TreeGrafter"/>
</dbReference>
<dbReference type="Proteomes" id="UP000051521">
    <property type="component" value="Unassembled WGS sequence"/>
</dbReference>
<feature type="binding site" evidence="17">
    <location>
        <position position="298"/>
    </location>
    <ligand>
        <name>Mn(2+)</name>
        <dbReference type="ChEBI" id="CHEBI:29035"/>
        <label>2</label>
    </ligand>
</feature>
<dbReference type="RefSeq" id="WP_008473765.1">
    <property type="nucleotide sequence ID" value="NZ_AYZO01000032.1"/>
</dbReference>
<evidence type="ECO:0000313" key="21">
    <source>
        <dbReference type="EMBL" id="KRN10289.1"/>
    </source>
</evidence>
<dbReference type="Gene3D" id="3.40.50.1380">
    <property type="entry name" value="Methylglyoxal synthase-like domain"/>
    <property type="match status" value="1"/>
</dbReference>
<reference evidence="21 23" key="2">
    <citation type="journal article" date="2015" name="Genome Announc.">
        <title>Expanding the biotechnology potential of lactobacilli through comparative genomics of 213 strains and associated genera.</title>
        <authorList>
            <person name="Sun Z."/>
            <person name="Harris H.M."/>
            <person name="McCann A."/>
            <person name="Guo C."/>
            <person name="Argimon S."/>
            <person name="Zhang W."/>
            <person name="Yang X."/>
            <person name="Jeffery I.B."/>
            <person name="Cooney J.C."/>
            <person name="Kagawa T.F."/>
            <person name="Liu W."/>
            <person name="Song Y."/>
            <person name="Salvetti E."/>
            <person name="Wrobel A."/>
            <person name="Rasinkangas P."/>
            <person name="Parkhill J."/>
            <person name="Rea M.C."/>
            <person name="O'Sullivan O."/>
            <person name="Ritari J."/>
            <person name="Douillard F.P."/>
            <person name="Paul Ross R."/>
            <person name="Yang R."/>
            <person name="Briner A.E."/>
            <person name="Felis G.E."/>
            <person name="de Vos W.M."/>
            <person name="Barrangou R."/>
            <person name="Klaenhammer T.R."/>
            <person name="Caufield P.W."/>
            <person name="Cui Y."/>
            <person name="Zhang H."/>
            <person name="O'Toole P.W."/>
        </authorList>
    </citation>
    <scope>NUCLEOTIDE SEQUENCE [LARGE SCALE GENOMIC DNA]</scope>
    <source>
        <strain evidence="21 23">DSM 23908</strain>
    </source>
</reference>
<dbReference type="SMART" id="SM00851">
    <property type="entry name" value="MGS"/>
    <property type="match status" value="1"/>
</dbReference>
<dbReference type="HAMAP" id="MF_01210_B">
    <property type="entry name" value="CPSase_L_chain_B"/>
    <property type="match status" value="1"/>
</dbReference>
<feature type="region of interest" description="Carboxyphosphate synthetic domain" evidence="17">
    <location>
        <begin position="1"/>
        <end position="401"/>
    </location>
</feature>
<feature type="binding site" evidence="17">
    <location>
        <position position="242"/>
    </location>
    <ligand>
        <name>ATP</name>
        <dbReference type="ChEBI" id="CHEBI:30616"/>
        <label>1</label>
    </ligand>
</feature>
<dbReference type="Pfam" id="PF02787">
    <property type="entry name" value="CPSase_L_D3"/>
    <property type="match status" value="1"/>
</dbReference>
<evidence type="ECO:0000256" key="7">
    <source>
        <dbReference type="ARBA" id="ARBA00022723"/>
    </source>
</evidence>
<dbReference type="NCBIfam" id="TIGR01369">
    <property type="entry name" value="CPSaseII_lrg"/>
    <property type="match status" value="1"/>
</dbReference>
<dbReference type="Pfam" id="PF25596">
    <property type="entry name" value="CPSase_L_D1"/>
    <property type="match status" value="2"/>
</dbReference>
<keyword evidence="23" id="KW-1185">Reference proteome</keyword>
<feature type="binding site" evidence="17">
    <location>
        <position position="298"/>
    </location>
    <ligand>
        <name>ATP</name>
        <dbReference type="ChEBI" id="CHEBI:30616"/>
        <label>1</label>
    </ligand>
</feature>
<dbReference type="InterPro" id="IPR033937">
    <property type="entry name" value="MGS_CPS_CarB"/>
</dbReference>
<comment type="similarity">
    <text evidence="3 17">Belongs to the CarB family.</text>
</comment>
<comment type="pathway">
    <text evidence="2 17">Amino-acid biosynthesis; L-arginine biosynthesis; carbamoyl phosphate from bicarbonate: step 1/1.</text>
</comment>
<dbReference type="InterPro" id="IPR058047">
    <property type="entry name" value="CPSase_preATP-grasp"/>
</dbReference>
<feature type="binding site" evidence="17">
    <location>
        <position position="820"/>
    </location>
    <ligand>
        <name>Mn(2+)</name>
        <dbReference type="ChEBI" id="CHEBI:29035"/>
        <label>3</label>
    </ligand>
</feature>
<dbReference type="STRING" id="1423751.FC38_GL001167"/>
<dbReference type="SUPFAM" id="SSF48108">
    <property type="entry name" value="Carbamoyl phosphate synthetase, large subunit connection domain"/>
    <property type="match status" value="1"/>
</dbReference>
<evidence type="ECO:0000256" key="1">
    <source>
        <dbReference type="ARBA" id="ARBA00001936"/>
    </source>
</evidence>
<evidence type="ECO:0000256" key="9">
    <source>
        <dbReference type="ARBA" id="ARBA00022741"/>
    </source>
</evidence>
<organism evidence="20 22">
    <name type="scientific">Lactobacillus gigeriorum DSM 23908 = CRBIP 24.85</name>
    <dbReference type="NCBI Taxonomy" id="1423751"/>
    <lineage>
        <taxon>Bacteria</taxon>
        <taxon>Bacillati</taxon>
        <taxon>Bacillota</taxon>
        <taxon>Bacilli</taxon>
        <taxon>Lactobacillales</taxon>
        <taxon>Lactobacillaceae</taxon>
        <taxon>Lactobacillus</taxon>
    </lineage>
</organism>
<dbReference type="InterPro" id="IPR005483">
    <property type="entry name" value="CPSase_dom"/>
</dbReference>
<dbReference type="GO" id="GO:0004088">
    <property type="term" value="F:carbamoyl-phosphate synthase (glutamine-hydrolyzing) activity"/>
    <property type="evidence" value="ECO:0007669"/>
    <property type="project" value="UniProtKB-UniRule"/>
</dbReference>
<dbReference type="GO" id="GO:0005524">
    <property type="term" value="F:ATP binding"/>
    <property type="evidence" value="ECO:0007669"/>
    <property type="project" value="UniProtKB-UniRule"/>
</dbReference>
<dbReference type="GO" id="GO:0005737">
    <property type="term" value="C:cytoplasm"/>
    <property type="evidence" value="ECO:0007669"/>
    <property type="project" value="TreeGrafter"/>
</dbReference>
<dbReference type="InterPro" id="IPR005479">
    <property type="entry name" value="CPAse_ATP-bd"/>
</dbReference>
<dbReference type="Pfam" id="PF02786">
    <property type="entry name" value="CPSase_L_D2"/>
    <property type="match status" value="2"/>
</dbReference>
<dbReference type="GO" id="GO:0004087">
    <property type="term" value="F:carbamoyl-phosphate synthase (ammonia) activity"/>
    <property type="evidence" value="ECO:0007669"/>
    <property type="project" value="UniProtKB-EC"/>
</dbReference>
<feature type="binding site" evidence="17">
    <location>
        <position position="832"/>
    </location>
    <ligand>
        <name>Mn(2+)</name>
        <dbReference type="ChEBI" id="CHEBI:29035"/>
        <label>4</label>
    </ligand>
</feature>
<evidence type="ECO:0000313" key="22">
    <source>
        <dbReference type="Proteomes" id="UP000009326"/>
    </source>
</evidence>
<feature type="domain" description="MGS-like" evidence="19">
    <location>
        <begin position="930"/>
        <end position="1060"/>
    </location>
</feature>
<feature type="binding site" evidence="17">
    <location>
        <position position="175"/>
    </location>
    <ligand>
        <name>ATP</name>
        <dbReference type="ChEBI" id="CHEBI:30616"/>
        <label>1</label>
    </ligand>
</feature>
<feature type="binding site" evidence="17">
    <location>
        <position position="834"/>
    </location>
    <ligand>
        <name>Mg(2+)</name>
        <dbReference type="ChEBI" id="CHEBI:18420"/>
        <label>4</label>
    </ligand>
</feature>
<keyword evidence="8 17" id="KW-0677">Repeat</keyword>
<feature type="binding site" evidence="17">
    <location>
        <position position="820"/>
    </location>
    <ligand>
        <name>ATP</name>
        <dbReference type="ChEBI" id="CHEBI:30616"/>
        <label>2</label>
    </ligand>
</feature>
<comment type="function">
    <text evidence="16">Small subunit of the glutamine-dependent carbamoyl phosphate synthetase (CPSase). CPSase catalyzes the formation of carbamoyl phosphate from the ammonia moiety of glutamine, carbonate, and phosphate donated by ATP, constituting the first step of the biosynthetic pathway leading to pyrimidine nucleotides. The large subunit (synthetase) binds the substrates ammonia (free or transferred from glutamine from the small subunit), hydrogencarbonate and ATP and carries out an ATP-coupled ligase reaction, activating hydrogencarbonate by forming carboxy phosphate which reacts with ammonia to form carbamoyl phosphate.</text>
</comment>
<feature type="binding site" evidence="17">
    <location>
        <position position="748"/>
    </location>
    <ligand>
        <name>ATP</name>
        <dbReference type="ChEBI" id="CHEBI:30616"/>
        <label>2</label>
    </ligand>
</feature>
<feature type="binding site" evidence="17">
    <location>
        <position position="208"/>
    </location>
    <ligand>
        <name>ATP</name>
        <dbReference type="ChEBI" id="CHEBI:30616"/>
        <label>1</label>
    </ligand>
</feature>
<dbReference type="FunFam" id="3.40.50.20:FF:000002">
    <property type="entry name" value="Carbamoyl-phosphate synthase large chain"/>
    <property type="match status" value="1"/>
</dbReference>
<proteinExistence type="inferred from homology"/>
<comment type="catalytic activity">
    <reaction evidence="14 17">
        <text>hydrogencarbonate + NH4(+) + 2 ATP = carbamoyl phosphate + 2 ADP + phosphate + 2 H(+)</text>
        <dbReference type="Rhea" id="RHEA:18029"/>
        <dbReference type="ChEBI" id="CHEBI:15378"/>
        <dbReference type="ChEBI" id="CHEBI:17544"/>
        <dbReference type="ChEBI" id="CHEBI:28938"/>
        <dbReference type="ChEBI" id="CHEBI:30616"/>
        <dbReference type="ChEBI" id="CHEBI:43474"/>
        <dbReference type="ChEBI" id="CHEBI:58228"/>
        <dbReference type="ChEBI" id="CHEBI:456216"/>
        <dbReference type="EC" id="6.3.4.16"/>
    </reaction>
</comment>
<feature type="binding site" evidence="17">
    <location>
        <position position="834"/>
    </location>
    <ligand>
        <name>Mn(2+)</name>
        <dbReference type="ChEBI" id="CHEBI:29035"/>
        <label>4</label>
    </ligand>
</feature>
<dbReference type="FunFam" id="3.30.1490.20:FF:000001">
    <property type="entry name" value="Carbamoyl-phosphate synthase large chain"/>
    <property type="match status" value="1"/>
</dbReference>
<dbReference type="SUPFAM" id="SSF52440">
    <property type="entry name" value="PreATP-grasp domain"/>
    <property type="match status" value="2"/>
</dbReference>
<reference evidence="20 22" key="1">
    <citation type="submission" date="2012-06" db="EMBL/GenBank/DDBJ databases">
        <title>Draft genome sequence of Lactobacillus gigeriorum CRBIP 24.85T, isolated from chicken crop.</title>
        <authorList>
            <person name="Cousin S."/>
            <person name="Ma L."/>
            <person name="Creno S."/>
            <person name="Clermont D."/>
            <person name="Loux V."/>
            <person name="Bizet C."/>
            <person name="Bouchier C."/>
        </authorList>
    </citation>
    <scope>NUCLEOTIDE SEQUENCE [LARGE SCALE GENOMIC DNA]</scope>
    <source>
        <strain evidence="22">CRBIP 24.85T</strain>
        <strain evidence="20">Type strain: CRBIP 24.85</strain>
    </source>
</reference>
<feature type="binding site" evidence="17">
    <location>
        <position position="210"/>
    </location>
    <ligand>
        <name>ATP</name>
        <dbReference type="ChEBI" id="CHEBI:30616"/>
        <label>1</label>
    </ligand>
</feature>
<feature type="binding site" evidence="17">
    <location>
        <position position="298"/>
    </location>
    <ligand>
        <name>Mn(2+)</name>
        <dbReference type="ChEBI" id="CHEBI:29035"/>
        <label>1</label>
    </ligand>
</feature>
<dbReference type="PANTHER" id="PTHR11405:SF53">
    <property type="entry name" value="CARBAMOYL-PHOSPHATE SYNTHASE [AMMONIA], MITOCHONDRIAL"/>
    <property type="match status" value="1"/>
</dbReference>
<dbReference type="GO" id="GO:0046872">
    <property type="term" value="F:metal ion binding"/>
    <property type="evidence" value="ECO:0007669"/>
    <property type="project" value="UniProtKB-KW"/>
</dbReference>
<evidence type="ECO:0000256" key="5">
    <source>
        <dbReference type="ARBA" id="ARBA00022598"/>
    </source>
</evidence>
<evidence type="ECO:0000256" key="6">
    <source>
        <dbReference type="ARBA" id="ARBA00022605"/>
    </source>
</evidence>
<dbReference type="NCBIfam" id="NF009455">
    <property type="entry name" value="PRK12815.1"/>
    <property type="match status" value="1"/>
</dbReference>
<feature type="binding site" evidence="17">
    <location>
        <position position="777"/>
    </location>
    <ligand>
        <name>ATP</name>
        <dbReference type="ChEBI" id="CHEBI:30616"/>
        <label>2</label>
    </ligand>
</feature>
<evidence type="ECO:0000256" key="10">
    <source>
        <dbReference type="ARBA" id="ARBA00022840"/>
    </source>
</evidence>
<evidence type="ECO:0000256" key="13">
    <source>
        <dbReference type="ARBA" id="ARBA00023211"/>
    </source>
</evidence>
<dbReference type="PROSITE" id="PS50975">
    <property type="entry name" value="ATP_GRASP"/>
    <property type="match status" value="2"/>
</dbReference>
<dbReference type="UniPathway" id="UPA00068">
    <property type="reaction ID" value="UER00171"/>
</dbReference>
<dbReference type="FunFam" id="3.40.50.20:FF:000001">
    <property type="entry name" value="Carbamoyl-phosphate synthase large chain"/>
    <property type="match status" value="1"/>
</dbReference>
<keyword evidence="6 17" id="KW-0028">Amino-acid biosynthesis</keyword>
<keyword evidence="12 17" id="KW-0665">Pyrimidine biosynthesis</keyword>
<keyword evidence="13" id="KW-0464">Manganese</keyword>
<dbReference type="PANTHER" id="PTHR11405">
    <property type="entry name" value="CARBAMOYLTRANSFERASE FAMILY MEMBER"/>
    <property type="match status" value="1"/>
</dbReference>
<dbReference type="HAMAP" id="MF_01210_A">
    <property type="entry name" value="CPSase_L_chain_A"/>
    <property type="match status" value="1"/>
</dbReference>
<feature type="binding site" evidence="17">
    <location>
        <position position="176"/>
    </location>
    <ligand>
        <name>ATP</name>
        <dbReference type="ChEBI" id="CHEBI:30616"/>
        <label>1</label>
    </ligand>
</feature>
<dbReference type="FunFam" id="1.10.1030.10:FF:000002">
    <property type="entry name" value="Carbamoyl-phosphate synthase large chain"/>
    <property type="match status" value="1"/>
</dbReference>
<dbReference type="Gene3D" id="3.30.470.20">
    <property type="entry name" value="ATP-grasp fold, B domain"/>
    <property type="match status" value="2"/>
</dbReference>
<dbReference type="InterPro" id="IPR011761">
    <property type="entry name" value="ATP-grasp"/>
</dbReference>
<dbReference type="AlphaFoldDB" id="I7K1L4"/>
<evidence type="ECO:0000256" key="16">
    <source>
        <dbReference type="ARBA" id="ARBA00060037"/>
    </source>
</evidence>
<dbReference type="Proteomes" id="UP000009326">
    <property type="component" value="Unassembled WGS sequence"/>
</dbReference>
<feature type="region of interest" description="Carbamoyl phosphate synthetic domain" evidence="17">
    <location>
        <begin position="547"/>
        <end position="929"/>
    </location>
</feature>
<evidence type="ECO:0000256" key="14">
    <source>
        <dbReference type="ARBA" id="ARBA00047359"/>
    </source>
</evidence>
<dbReference type="SUPFAM" id="SSF52335">
    <property type="entry name" value="Methylglyoxal synthase-like"/>
    <property type="match status" value="1"/>
</dbReference>
<dbReference type="SMART" id="SM01209">
    <property type="entry name" value="GARS_A"/>
    <property type="match status" value="1"/>
</dbReference>
<evidence type="ECO:0000256" key="15">
    <source>
        <dbReference type="ARBA" id="ARBA00048816"/>
    </source>
</evidence>
<feature type="binding site" evidence="17">
    <location>
        <position position="284"/>
    </location>
    <ligand>
        <name>Mg(2+)</name>
        <dbReference type="ChEBI" id="CHEBI:18420"/>
        <label>1</label>
    </ligand>
</feature>
<feature type="binding site" evidence="17">
    <location>
        <position position="746"/>
    </location>
    <ligand>
        <name>ATP</name>
        <dbReference type="ChEBI" id="CHEBI:30616"/>
        <label>2</label>
    </ligand>
</feature>
<evidence type="ECO:0000256" key="2">
    <source>
        <dbReference type="ARBA" id="ARBA00005077"/>
    </source>
</evidence>
<evidence type="ECO:0000256" key="8">
    <source>
        <dbReference type="ARBA" id="ARBA00022737"/>
    </source>
</evidence>
<dbReference type="EC" id="6.3.5.5" evidence="17"/>
<dbReference type="PROSITE" id="PS00867">
    <property type="entry name" value="CPSASE_2"/>
    <property type="match status" value="2"/>
</dbReference>
<feature type="binding site" evidence="17">
    <location>
        <position position="129"/>
    </location>
    <ligand>
        <name>ATP</name>
        <dbReference type="ChEBI" id="CHEBI:30616"/>
        <label>1</label>
    </ligand>
</feature>
<comment type="caution">
    <text evidence="17">Lacks conserved residue(s) required for the propagation of feature annotation.</text>
</comment>
<comment type="caution">
    <text evidence="20">The sequence shown here is derived from an EMBL/GenBank/DDBJ whole genome shotgun (WGS) entry which is preliminary data.</text>
</comment>
<dbReference type="EC" id="6.3.4.16" evidence="17"/>
<evidence type="ECO:0000256" key="17">
    <source>
        <dbReference type="HAMAP-Rule" id="MF_01210"/>
    </source>
</evidence>
<dbReference type="SMART" id="SM01096">
    <property type="entry name" value="CPSase_L_D3"/>
    <property type="match status" value="1"/>
</dbReference>
<feature type="binding site" evidence="17">
    <location>
        <position position="707"/>
    </location>
    <ligand>
        <name>ATP</name>
        <dbReference type="ChEBI" id="CHEBI:30616"/>
        <label>2</label>
    </ligand>
</feature>
<feature type="region of interest" description="Allosteric domain" evidence="17">
    <location>
        <begin position="930"/>
        <end position="1060"/>
    </location>
</feature>
<name>I7K1L4_9LACO</name>
<comment type="function">
    <text evidence="17">Large subunit of the glutamine-dependent carbamoyl phosphate synthetase (CPSase). CPSase catalyzes the formation of carbamoyl phosphate from the ammonia moiety of glutamine, carbonate, and phosphate donated by ATP, constituting the first step of 2 biosynthetic pathways, one leading to arginine and/or urea and the other to pyrimidine nucleotides. The large subunit (synthetase) binds the substrates ammonia (free or transferred from glutamine from the small subunit), hydrogencarbonate and ATP and carries out an ATP-coupled ligase reaction, activating hydrogencarbonate by forming carboxy phosphate which reacts with ammonia to form carbamoyl phosphate.</text>
</comment>
<dbReference type="InterPro" id="IPR006275">
    <property type="entry name" value="CPSase_lsu"/>
</dbReference>